<dbReference type="AlphaFoldDB" id="A0A0W0TL53"/>
<dbReference type="InterPro" id="IPR009612">
    <property type="entry name" value="IcmF-rel"/>
</dbReference>
<keyword evidence="7" id="KW-1185">Reference proteome</keyword>
<reference evidence="5 7" key="1">
    <citation type="submission" date="2015-11" db="EMBL/GenBank/DDBJ databases">
        <title>Genomic analysis of 38 Legionella species identifies large and diverse effector repertoires.</title>
        <authorList>
            <person name="Burstein D."/>
            <person name="Amaro F."/>
            <person name="Zusman T."/>
            <person name="Lifshitz Z."/>
            <person name="Cohen O."/>
            <person name="Gilbert J.A."/>
            <person name="Pupko T."/>
            <person name="Shuman H.A."/>
            <person name="Segal G."/>
        </authorList>
    </citation>
    <scope>NUCLEOTIDE SEQUENCE [LARGE SCALE GENOMIC DNA]</scope>
    <source>
        <strain evidence="5 7">WO-44C</strain>
    </source>
</reference>
<gene>
    <name evidence="5" type="ORF">Lfee_2130</name>
    <name evidence="6" type="ORF">NCTC12022_03313</name>
</gene>
<dbReference type="InterPro" id="IPR048677">
    <property type="entry name" value="TssM1_hel"/>
</dbReference>
<dbReference type="STRING" id="453.Lfee_2130"/>
<dbReference type="Proteomes" id="UP000054698">
    <property type="component" value="Unassembled WGS sequence"/>
</dbReference>
<protein>
    <submittedName>
        <fullName evidence="5">IcmF</fullName>
    </submittedName>
</protein>
<dbReference type="PATRIC" id="fig|453.4.peg.2332"/>
<dbReference type="EMBL" id="LNYB01000081">
    <property type="protein sequence ID" value="KTC96332.1"/>
    <property type="molecule type" value="Genomic_DNA"/>
</dbReference>
<dbReference type="Pfam" id="PF06761">
    <property type="entry name" value="IcmF-related"/>
    <property type="match status" value="1"/>
</dbReference>
<evidence type="ECO:0000259" key="2">
    <source>
        <dbReference type="Pfam" id="PF06761"/>
    </source>
</evidence>
<dbReference type="EMBL" id="UASS01000039">
    <property type="protein sequence ID" value="SPX62551.1"/>
    <property type="molecule type" value="Genomic_DNA"/>
</dbReference>
<evidence type="ECO:0000313" key="6">
    <source>
        <dbReference type="EMBL" id="SPX62551.1"/>
    </source>
</evidence>
<feature type="domain" description="IcmF-related" evidence="2">
    <location>
        <begin position="403"/>
        <end position="635"/>
    </location>
</feature>
<evidence type="ECO:0000259" key="1">
    <source>
        <dbReference type="Pfam" id="PF06744"/>
    </source>
</evidence>
<dbReference type="RefSeq" id="WP_058446627.1">
    <property type="nucleotide sequence ID" value="NZ_CAAAHT010000001.1"/>
</dbReference>
<dbReference type="Pfam" id="PF14331">
    <property type="entry name" value="IcmF-related_N"/>
    <property type="match status" value="1"/>
</dbReference>
<dbReference type="InterPro" id="IPR025743">
    <property type="entry name" value="TssM1_N"/>
</dbReference>
<evidence type="ECO:0000313" key="7">
    <source>
        <dbReference type="Proteomes" id="UP000054698"/>
    </source>
</evidence>
<proteinExistence type="predicted"/>
<dbReference type="NCBIfam" id="NF038226">
    <property type="entry name" value="IcmF_IVB"/>
    <property type="match status" value="1"/>
</dbReference>
<dbReference type="OrthoDB" id="9758229at2"/>
<feature type="domain" description="Type VI secretion system IcmF C-terminal" evidence="1">
    <location>
        <begin position="852"/>
        <end position="953"/>
    </location>
</feature>
<evidence type="ECO:0000259" key="4">
    <source>
        <dbReference type="Pfam" id="PF21070"/>
    </source>
</evidence>
<evidence type="ECO:0000259" key="3">
    <source>
        <dbReference type="Pfam" id="PF14331"/>
    </source>
</evidence>
<feature type="domain" description="Type VI secretion system component TssM1 N-terminal" evidence="3">
    <location>
        <begin position="88"/>
        <end position="300"/>
    </location>
</feature>
<reference evidence="6 8" key="2">
    <citation type="submission" date="2018-06" db="EMBL/GenBank/DDBJ databases">
        <authorList>
            <consortium name="Pathogen Informatics"/>
            <person name="Doyle S."/>
        </authorList>
    </citation>
    <scope>NUCLEOTIDE SEQUENCE [LARGE SCALE GENOMIC DNA]</scope>
    <source>
        <strain evidence="6 8">NCTC12022</strain>
    </source>
</reference>
<dbReference type="PANTHER" id="PTHR36153">
    <property type="entry name" value="INNER MEMBRANE PROTEIN-RELATED"/>
    <property type="match status" value="1"/>
</dbReference>
<feature type="domain" description="Type VI secretion system component TssM1 helical" evidence="4">
    <location>
        <begin position="746"/>
        <end position="842"/>
    </location>
</feature>
<organism evidence="5 7">
    <name type="scientific">Legionella feeleii</name>
    <dbReference type="NCBI Taxonomy" id="453"/>
    <lineage>
        <taxon>Bacteria</taxon>
        <taxon>Pseudomonadati</taxon>
        <taxon>Pseudomonadota</taxon>
        <taxon>Gammaproteobacteria</taxon>
        <taxon>Legionellales</taxon>
        <taxon>Legionellaceae</taxon>
        <taxon>Legionella</taxon>
    </lineage>
</organism>
<accession>A0A0W0TL53</accession>
<name>A0A0W0TL53_9GAMM</name>
<dbReference type="PANTHER" id="PTHR36153:SF1">
    <property type="entry name" value="TYPE VI SECRETION SYSTEM COMPONENT TSSM1"/>
    <property type="match status" value="1"/>
</dbReference>
<dbReference type="InterPro" id="IPR053156">
    <property type="entry name" value="T6SS_TssM-like"/>
</dbReference>
<evidence type="ECO:0000313" key="5">
    <source>
        <dbReference type="EMBL" id="KTC96332.1"/>
    </source>
</evidence>
<dbReference type="Pfam" id="PF06744">
    <property type="entry name" value="IcmF_C"/>
    <property type="match status" value="1"/>
</dbReference>
<evidence type="ECO:0000313" key="8">
    <source>
        <dbReference type="Proteomes" id="UP000251942"/>
    </source>
</evidence>
<sequence length="974" mass="111674">MDKSLTVLCDALKKILGYLKPQNNAISFLLITGKVNQGKTALLRQSNLTHYPVDTEGRANFFYNQHGVILELGETWLNQSENLLAYTLKQLNRCHNNVRISGIILCINSNELLLAEPVQLVEQCKSHAQLLERFGHALGYSVEGFILLTKLDTLAGFCEFFQSDHASELAKPLGFSLDYTKQRSKILVNYRQQFDQMLEVLSQQIINKLHPARSSAKRTLIREFPLQLASLRVPVQSLLQNLPIQLLRIQAIYFTSAEQGGHSIDRLNKKIQHEYALTVQDKFPQSNNYRPYFIEGALKACQEQTKRHIRQTSTIQKLLTGLTAGILGLSFVGIVHQHFKTSKLLDEASKELLAYESMLGQVNDKTAALYHLSLAATKLQQIPSNILSVPVIEQLKTQLHSNTKHRLRDNFLPELLSYVEKTISDPAQTQIARYQALKIYLMLGEPEHYSESEVTHWFSQYWQTNNQSSNLAKQLLLLKDALKQPMQPVVINKQLVSDARNYLNALPATYLYYSLAKSNFSSEKQDLEMNGFELASKELPVYYTKAGFKEVIMLLPKLATQLQHENWVLARQDLNNLPALLEEAYYFEYVTWWQNFIRRTKPQHYQDYQQARQLTQTLHQNNSINKLIELIQQQTSPELTEDDALFNQKVANQFMYLNLLSNSATNELSQNINELEKFLTTLSLINDQGRTIFDLTKTRFQGGTLSDPLSTLYNRARQLPEPVSTWAKQLADDTWFIFINESRTYLNKQWQQSVYKEYQTTIANRYPLDPSKKDEVTLGDFDRFFAPHGVLNVFVNNYLKPFLDTSTPQWQPKELNGYVLPISSEITNELIRANVITNMFFPEETETSKIEFSLQKINLDPVVSNLQLTIGKTTLTDNQSSDSYTLFSWPQTDAKLTLYSIEGNHYELEEVGPWAFFKMLEKVNVLVDSNDSASLQILFEVNGNSGRYLLKTQNQINPFSPGILTGFILKSDVA</sequence>
<dbReference type="Pfam" id="PF21070">
    <property type="entry name" value="IcmF_helical"/>
    <property type="match status" value="1"/>
</dbReference>
<dbReference type="Proteomes" id="UP000251942">
    <property type="component" value="Unassembled WGS sequence"/>
</dbReference>
<dbReference type="InterPro" id="IPR010623">
    <property type="entry name" value="IcmF_C"/>
</dbReference>